<organism evidence="3 4">
    <name type="scientific">Cryptotermes secundus</name>
    <dbReference type="NCBI Taxonomy" id="105785"/>
    <lineage>
        <taxon>Eukaryota</taxon>
        <taxon>Metazoa</taxon>
        <taxon>Ecdysozoa</taxon>
        <taxon>Arthropoda</taxon>
        <taxon>Hexapoda</taxon>
        <taxon>Insecta</taxon>
        <taxon>Pterygota</taxon>
        <taxon>Neoptera</taxon>
        <taxon>Polyneoptera</taxon>
        <taxon>Dictyoptera</taxon>
        <taxon>Blattodea</taxon>
        <taxon>Blattoidea</taxon>
        <taxon>Termitoidae</taxon>
        <taxon>Kalotermitidae</taxon>
        <taxon>Cryptotermitinae</taxon>
        <taxon>Cryptotermes</taxon>
    </lineage>
</organism>
<dbReference type="Pfam" id="PF12796">
    <property type="entry name" value="Ank_2"/>
    <property type="match status" value="1"/>
</dbReference>
<gene>
    <name evidence="3" type="ORF">B7P43_G17658</name>
</gene>
<dbReference type="Gene3D" id="1.25.40.20">
    <property type="entry name" value="Ankyrin repeat-containing domain"/>
    <property type="match status" value="4"/>
</dbReference>
<feature type="repeat" description="ANK" evidence="1">
    <location>
        <begin position="19"/>
        <end position="52"/>
    </location>
</feature>
<proteinExistence type="predicted"/>
<dbReference type="AlphaFoldDB" id="A0A2J7PWJ8"/>
<dbReference type="Pfam" id="PF05186">
    <property type="entry name" value="Dpy-30"/>
    <property type="match status" value="1"/>
</dbReference>
<dbReference type="PROSITE" id="PS50297">
    <property type="entry name" value="ANK_REP_REGION"/>
    <property type="match status" value="3"/>
</dbReference>
<dbReference type="InParanoid" id="A0A2J7PWJ8"/>
<dbReference type="InterPro" id="IPR007858">
    <property type="entry name" value="Dpy-30_motif"/>
</dbReference>
<feature type="repeat" description="ANK" evidence="1">
    <location>
        <begin position="366"/>
        <end position="386"/>
    </location>
</feature>
<dbReference type="STRING" id="105785.A0A2J7PWJ8"/>
<dbReference type="SMART" id="SM00248">
    <property type="entry name" value="ANK"/>
    <property type="match status" value="5"/>
</dbReference>
<evidence type="ECO:0000256" key="1">
    <source>
        <dbReference type="PROSITE-ProRule" id="PRU00023"/>
    </source>
</evidence>
<dbReference type="OrthoDB" id="432281at2759"/>
<dbReference type="Gene3D" id="1.20.890.10">
    <property type="entry name" value="cAMP-dependent protein kinase regulatory subunit, dimerization-anchoring domain"/>
    <property type="match status" value="1"/>
</dbReference>
<reference evidence="3 4" key="1">
    <citation type="submission" date="2017-12" db="EMBL/GenBank/DDBJ databases">
        <title>Hemimetabolous genomes reveal molecular basis of termite eusociality.</title>
        <authorList>
            <person name="Harrison M.C."/>
            <person name="Jongepier E."/>
            <person name="Robertson H.M."/>
            <person name="Arning N."/>
            <person name="Bitard-Feildel T."/>
            <person name="Chao H."/>
            <person name="Childers C.P."/>
            <person name="Dinh H."/>
            <person name="Doddapaneni H."/>
            <person name="Dugan S."/>
            <person name="Gowin J."/>
            <person name="Greiner C."/>
            <person name="Han Y."/>
            <person name="Hu H."/>
            <person name="Hughes D.S.T."/>
            <person name="Huylmans A.-K."/>
            <person name="Kemena C."/>
            <person name="Kremer L.P.M."/>
            <person name="Lee S.L."/>
            <person name="Lopez-Ezquerra A."/>
            <person name="Mallet L."/>
            <person name="Monroy-Kuhn J.M."/>
            <person name="Moser A."/>
            <person name="Murali S.C."/>
            <person name="Muzny D.M."/>
            <person name="Otani S."/>
            <person name="Piulachs M.-D."/>
            <person name="Poelchau M."/>
            <person name="Qu J."/>
            <person name="Schaub F."/>
            <person name="Wada-Katsumata A."/>
            <person name="Worley K.C."/>
            <person name="Xie Q."/>
            <person name="Ylla G."/>
            <person name="Poulsen M."/>
            <person name="Gibbs R.A."/>
            <person name="Schal C."/>
            <person name="Richards S."/>
            <person name="Belles X."/>
            <person name="Korb J."/>
            <person name="Bornberg-Bauer E."/>
        </authorList>
    </citation>
    <scope>NUCLEOTIDE SEQUENCE [LARGE SCALE GENOMIC DNA]</scope>
    <source>
        <tissue evidence="3">Whole body</tissue>
    </source>
</reference>
<dbReference type="PANTHER" id="PTHR24172">
    <property type="entry name" value="ANK_REP_REGION DOMAIN-CONTAINING PROTEIN"/>
    <property type="match status" value="1"/>
</dbReference>
<comment type="caution">
    <text evidence="3">The sequence shown here is derived from an EMBL/GenBank/DDBJ whole genome shotgun (WGS) entry which is preliminary data.</text>
</comment>
<dbReference type="EMBL" id="NEVH01020889">
    <property type="protein sequence ID" value="PNF20717.1"/>
    <property type="molecule type" value="Genomic_DNA"/>
</dbReference>
<dbReference type="Pfam" id="PF00023">
    <property type="entry name" value="Ank"/>
    <property type="match status" value="1"/>
</dbReference>
<dbReference type="SUPFAM" id="SSF48403">
    <property type="entry name" value="Ankyrin repeat"/>
    <property type="match status" value="2"/>
</dbReference>
<feature type="repeat" description="ANK" evidence="1">
    <location>
        <begin position="400"/>
        <end position="433"/>
    </location>
</feature>
<feature type="compositionally biased region" description="Acidic residues" evidence="2">
    <location>
        <begin position="170"/>
        <end position="185"/>
    </location>
</feature>
<feature type="compositionally biased region" description="Basic and acidic residues" evidence="2">
    <location>
        <begin position="186"/>
        <end position="232"/>
    </location>
</feature>
<name>A0A2J7PWJ8_9NEOP</name>
<dbReference type="PANTHER" id="PTHR24172:SF4">
    <property type="entry name" value="ANK_REP_REGION DOMAIN-CONTAINING PROTEIN"/>
    <property type="match status" value="1"/>
</dbReference>
<evidence type="ECO:0000313" key="3">
    <source>
        <dbReference type="EMBL" id="PNF20717.1"/>
    </source>
</evidence>
<evidence type="ECO:0000313" key="4">
    <source>
        <dbReference type="Proteomes" id="UP000235965"/>
    </source>
</evidence>
<feature type="compositionally biased region" description="Acidic residues" evidence="2">
    <location>
        <begin position="233"/>
        <end position="259"/>
    </location>
</feature>
<feature type="region of interest" description="Disordered" evidence="2">
    <location>
        <begin position="152"/>
        <end position="279"/>
    </location>
</feature>
<sequence length="840" mass="93852">MVESIIQRNPHAVATTDNEGRMPLHYAAAAKDGGHIYNLLVEAGADENALDSRGKPPSYYRTKPGELDLKNLQVIPDAPRTATIFPPAWDWRLLNNMTYDFGPIPIDSDLRYNGEKSPERVKKQKSMSNMARTAAEAAAAVKIPVSVAAEVPDLNSRSATPTAGHKGPEPPDDEDEGVGEEGDHDEEYRRQTEEEGEEENAKGTEMEALQKDNKGEGENEEVRGEEIDRWERQDDEMEATEEDGEEDAGMGEEEEEEIGQEVHERRDVIDHDVNAAPPEEDEEVKRLIEAGNMEQLANLVLNGEGHRLIGQTSDDPDLQGFLNNVPAYMGKIRAVHEAAQEGHLRDLQAALDRRKFAIARDGSNSMGSTPLHVAILFGHTAIIRYLAGRFTETLQARDNSDRTPLHYAATMADNGHYYNLLLKLGADPTLKDNLDNTAEYYMKNPGILTHQDLLEEYGVSGEVANNMLEDKGNSPQRNIPVERSVFWTEEGRYLANALGDPLVRGLTEVANTRPSDPIAYLATCLYNYANTSRDVRNDTQESAMMITTGPPEAVGNFAAPPPASLDEDPDTIQPASDSPETALTSANRDEHGQSMLHFAAARSHGRNALFQLLQEADINVGYRDELYRTARDVAIQAKLPENIQDIDKWVLYMAARGETDKLMELLLEGYDHILDVEDEEENHIFDVVQRRNQHETMAFLQSIPSFEEKREELHSAIRRGNVEEMKSILTPEAGKGNLLAVAKNVYGRCCLHIAVLCQDEEMTRFIAVNFRETLRAGDNLERTSLHYAMALEKVEPLSTILIKAGAKRVLKDLKGRQPTYYFMNKSDILRLKDDEEAMNV</sequence>
<dbReference type="InterPro" id="IPR002110">
    <property type="entry name" value="Ankyrin_rpt"/>
</dbReference>
<evidence type="ECO:0000256" key="2">
    <source>
        <dbReference type="SAM" id="MobiDB-lite"/>
    </source>
</evidence>
<dbReference type="InterPro" id="IPR049630">
    <property type="entry name" value="DYDC-like_DD"/>
</dbReference>
<feature type="region of interest" description="Disordered" evidence="2">
    <location>
        <begin position="557"/>
        <end position="587"/>
    </location>
</feature>
<protein>
    <submittedName>
        <fullName evidence="3">Uncharacterized protein</fullName>
    </submittedName>
</protein>
<dbReference type="CDD" id="cd22966">
    <property type="entry name" value="DD_DYDC-like"/>
    <property type="match status" value="1"/>
</dbReference>
<feature type="repeat" description="ANK" evidence="1">
    <location>
        <begin position="591"/>
        <end position="625"/>
    </location>
</feature>
<feature type="compositionally biased region" description="Basic and acidic residues" evidence="2">
    <location>
        <begin position="260"/>
        <end position="273"/>
    </location>
</feature>
<dbReference type="InterPro" id="IPR036770">
    <property type="entry name" value="Ankyrin_rpt-contain_sf"/>
</dbReference>
<feature type="compositionally biased region" description="Polar residues" evidence="2">
    <location>
        <begin position="573"/>
        <end position="586"/>
    </location>
</feature>
<keyword evidence="4" id="KW-1185">Reference proteome</keyword>
<dbReference type="PROSITE" id="PS50088">
    <property type="entry name" value="ANK_REPEAT"/>
    <property type="match status" value="4"/>
</dbReference>
<accession>A0A2J7PWJ8</accession>
<dbReference type="Proteomes" id="UP000235965">
    <property type="component" value="Unassembled WGS sequence"/>
</dbReference>
<keyword evidence="1" id="KW-0040">ANK repeat</keyword>